<dbReference type="SUPFAM" id="SSF48452">
    <property type="entry name" value="TPR-like"/>
    <property type="match status" value="1"/>
</dbReference>
<feature type="region of interest" description="Disordered" evidence="1">
    <location>
        <begin position="318"/>
        <end position="357"/>
    </location>
</feature>
<dbReference type="AlphaFoldDB" id="L0A6X8"/>
<reference evidence="4" key="1">
    <citation type="submission" date="2012-03" db="EMBL/GenBank/DDBJ databases">
        <title>Complete sequence of plasmid 1 of Deinococcus peraridilitoris DSM 19664.</title>
        <authorList>
            <person name="Lucas S."/>
            <person name="Copeland A."/>
            <person name="Lapidus A."/>
            <person name="Glavina del Rio T."/>
            <person name="Dalin E."/>
            <person name="Tice H."/>
            <person name="Bruce D."/>
            <person name="Goodwin L."/>
            <person name="Pitluck S."/>
            <person name="Peters L."/>
            <person name="Mikhailova N."/>
            <person name="Lu M."/>
            <person name="Kyrpides N."/>
            <person name="Mavromatis K."/>
            <person name="Ivanova N."/>
            <person name="Brettin T."/>
            <person name="Detter J.C."/>
            <person name="Han C."/>
            <person name="Larimer F."/>
            <person name="Land M."/>
            <person name="Hauser L."/>
            <person name="Markowitz V."/>
            <person name="Cheng J.-F."/>
            <person name="Hugenholtz P."/>
            <person name="Woyke T."/>
            <person name="Wu D."/>
            <person name="Pukall R."/>
            <person name="Steenblock K."/>
            <person name="Brambilla E."/>
            <person name="Klenk H.-P."/>
            <person name="Eisen J.A."/>
        </authorList>
    </citation>
    <scope>NUCLEOTIDE SEQUENCE [LARGE SCALE GENOMIC DNA]</scope>
    <source>
        <strain evidence="4">DSM 19664 / LMG 22246 / CIP 109416 / KR-200</strain>
        <plasmid evidence="4">Plasmid pDEIPE01</plasmid>
    </source>
</reference>
<dbReference type="PATRIC" id="fig|937777.3.peg.4277"/>
<evidence type="ECO:0000313" key="4">
    <source>
        <dbReference type="Proteomes" id="UP000010467"/>
    </source>
</evidence>
<evidence type="ECO:0000256" key="2">
    <source>
        <dbReference type="SAM" id="SignalP"/>
    </source>
</evidence>
<protein>
    <submittedName>
        <fullName evidence="3">Uncharacterized protein</fullName>
    </submittedName>
</protein>
<organism evidence="3 4">
    <name type="scientific">Deinococcus peraridilitoris (strain DSM 19664 / LMG 22246 / CIP 109416 / KR-200)</name>
    <dbReference type="NCBI Taxonomy" id="937777"/>
    <lineage>
        <taxon>Bacteria</taxon>
        <taxon>Thermotogati</taxon>
        <taxon>Deinococcota</taxon>
        <taxon>Deinococci</taxon>
        <taxon>Deinococcales</taxon>
        <taxon>Deinococcaceae</taxon>
        <taxon>Deinococcus</taxon>
    </lineage>
</organism>
<accession>L0A6X8</accession>
<feature type="compositionally biased region" description="Pro residues" evidence="1">
    <location>
        <begin position="128"/>
        <end position="143"/>
    </location>
</feature>
<geneLocation type="plasmid" evidence="3 4">
    <name>pDEIPE01</name>
</geneLocation>
<dbReference type="InterPro" id="IPR011990">
    <property type="entry name" value="TPR-like_helical_dom_sf"/>
</dbReference>
<evidence type="ECO:0000313" key="3">
    <source>
        <dbReference type="EMBL" id="AFZ69603.1"/>
    </source>
</evidence>
<dbReference type="Proteomes" id="UP000010467">
    <property type="component" value="Plasmid pDEIPE01"/>
</dbReference>
<dbReference type="InterPro" id="IPR019734">
    <property type="entry name" value="TPR_rpt"/>
</dbReference>
<dbReference type="EMBL" id="CP003383">
    <property type="protein sequence ID" value="AFZ69603.1"/>
    <property type="molecule type" value="Genomic_DNA"/>
</dbReference>
<sequence length="760" mass="79510">MKQILRLAVSALALALGPAVSPAQAQAAAPPVRAWSDAKDLPDARGAAQLLESEYAARYGRPAATGSAPSTGGSAAARAAAVKMYDDAIVQLEAMLAKLKPDALQRAQLVAQLEALKKARDQFAAQPAPQPAAPRPAPAPPKSTGPLTLAQALTNTRALVETGKGRQSFAALTASPAGKDPRRASALAAAAVLRDRPVGALAALLAARAAEPKNPSHLVNAAGLLSLLGRPVEAIALLDGADALKVPFPSAMGLNGQAVALNNRGHALLGLGRAKDAEAVLRRAVSLEPLLAEARTNLAMALRAQNKTEEAVRFFRAGMRRSPPPSQPAVKPPPTSGQTPPPGQSGQQSADPFSPEGAAQLPAERVYDLSRGVRGDLPRIKWPKTPAEAEAQQPKLEAMIAEIKGRNATWHQRLQVLQARLKPVPGPGSDLSHMRVSGIINRIDEAQHEPSLRQLWSTVEDARSRNNVEVMFNGSRLVPGTTGAVLDQKFNPATASGRFWAEVTRLGPEKAKEDKKCPDREPGSSACREAVQVKYDKLNCEAARKGLDEWRASAVRLDNALAAYFAPAYKLMTGLAANISDPVQHQIAVLYIEREVDNLVWIYLLTPATSLGPLPAYSQFCKEPGVAEDPKPAVLTPAQRCILGGATFEADLFVASVSYDCEKVAVEVEKGFLILDGFVEVEYVIEGTKTGEVTVGVGVKGEVGGGPLGTGVEAKGGCYLTVDTGTGKFVDAGVRGGVSAGVAGGALQVEASGSIVVIAG</sequence>
<dbReference type="HOGENOM" id="CLU_366702_0_0_0"/>
<keyword evidence="4" id="KW-1185">Reference proteome</keyword>
<name>L0A6X8_DEIPD</name>
<feature type="signal peptide" evidence="2">
    <location>
        <begin position="1"/>
        <end position="25"/>
    </location>
</feature>
<feature type="chain" id="PRO_5003939054" evidence="2">
    <location>
        <begin position="26"/>
        <end position="760"/>
    </location>
</feature>
<dbReference type="Pfam" id="PF13374">
    <property type="entry name" value="TPR_10"/>
    <property type="match status" value="1"/>
</dbReference>
<dbReference type="Gene3D" id="1.25.40.10">
    <property type="entry name" value="Tetratricopeptide repeat domain"/>
    <property type="match status" value="1"/>
</dbReference>
<dbReference type="SMART" id="SM00028">
    <property type="entry name" value="TPR"/>
    <property type="match status" value="2"/>
</dbReference>
<feature type="compositionally biased region" description="Pro residues" evidence="1">
    <location>
        <begin position="322"/>
        <end position="343"/>
    </location>
</feature>
<dbReference type="KEGG" id="dpd:Deipe_4249"/>
<keyword evidence="2" id="KW-0732">Signal</keyword>
<gene>
    <name evidence="3" type="ordered locus">Deipe_4249</name>
</gene>
<evidence type="ECO:0000256" key="1">
    <source>
        <dbReference type="SAM" id="MobiDB-lite"/>
    </source>
</evidence>
<dbReference type="Pfam" id="PF13181">
    <property type="entry name" value="TPR_8"/>
    <property type="match status" value="1"/>
</dbReference>
<proteinExistence type="predicted"/>
<feature type="region of interest" description="Disordered" evidence="1">
    <location>
        <begin position="121"/>
        <end position="144"/>
    </location>
</feature>
<keyword evidence="3" id="KW-0614">Plasmid</keyword>